<dbReference type="PANTHER" id="PTHR12169:SF6">
    <property type="entry name" value="AFG1-LIKE ATPASE"/>
    <property type="match status" value="1"/>
</dbReference>
<dbReference type="InterPro" id="IPR005654">
    <property type="entry name" value="ATPase_AFG1-like"/>
</dbReference>
<comment type="subunit">
    <text evidence="3">Interacts with FtsZ.</text>
</comment>
<dbReference type="GO" id="GO:0032153">
    <property type="term" value="C:cell division site"/>
    <property type="evidence" value="ECO:0007669"/>
    <property type="project" value="TreeGrafter"/>
</dbReference>
<evidence type="ECO:0000313" key="5">
    <source>
        <dbReference type="Proteomes" id="UP000000647"/>
    </source>
</evidence>
<dbReference type="KEGG" id="hha:Hhal_0954"/>
<dbReference type="Gene3D" id="3.40.50.300">
    <property type="entry name" value="P-loop containing nucleotide triphosphate hydrolases"/>
    <property type="match status" value="1"/>
</dbReference>
<dbReference type="GO" id="GO:0051301">
    <property type="term" value="P:cell division"/>
    <property type="evidence" value="ECO:0007669"/>
    <property type="project" value="UniProtKB-UniRule"/>
</dbReference>
<dbReference type="Proteomes" id="UP000000647">
    <property type="component" value="Chromosome"/>
</dbReference>
<dbReference type="PANTHER" id="PTHR12169">
    <property type="entry name" value="ATPASE N2B"/>
    <property type="match status" value="1"/>
</dbReference>
<reference evidence="5" key="1">
    <citation type="submission" date="2006-12" db="EMBL/GenBank/DDBJ databases">
        <title>Complete sequence of Halorhodospira halophila SL1.</title>
        <authorList>
            <consortium name="US DOE Joint Genome Institute"/>
            <person name="Copeland A."/>
            <person name="Lucas S."/>
            <person name="Lapidus A."/>
            <person name="Barry K."/>
            <person name="Detter J.C."/>
            <person name="Glavina del Rio T."/>
            <person name="Hammon N."/>
            <person name="Israni S."/>
            <person name="Dalin E."/>
            <person name="Tice H."/>
            <person name="Pitluck S."/>
            <person name="Saunders E."/>
            <person name="Brettin T."/>
            <person name="Bruce D."/>
            <person name="Han C."/>
            <person name="Tapia R."/>
            <person name="Schmutz J."/>
            <person name="Larimer F."/>
            <person name="Land M."/>
            <person name="Hauser L."/>
            <person name="Kyrpides N."/>
            <person name="Mikhailova N."/>
            <person name="Hoff W."/>
            <person name="Richardson P."/>
        </authorList>
    </citation>
    <scope>NUCLEOTIDE SEQUENCE [LARGE SCALE GENOMIC DNA]</scope>
    <source>
        <strain evidence="5">DSM 244 / SL1</strain>
    </source>
</reference>
<dbReference type="RefSeq" id="WP_011813753.1">
    <property type="nucleotide sequence ID" value="NC_008789.1"/>
</dbReference>
<organism evidence="4 5">
    <name type="scientific">Halorhodospira halophila (strain DSM 244 / SL1)</name>
    <name type="common">Ectothiorhodospira halophila (strain DSM 244 / SL1)</name>
    <dbReference type="NCBI Taxonomy" id="349124"/>
    <lineage>
        <taxon>Bacteria</taxon>
        <taxon>Pseudomonadati</taxon>
        <taxon>Pseudomonadota</taxon>
        <taxon>Gammaproteobacteria</taxon>
        <taxon>Chromatiales</taxon>
        <taxon>Ectothiorhodospiraceae</taxon>
        <taxon>Halorhodospira</taxon>
    </lineage>
</organism>
<reference evidence="4 5" key="2">
    <citation type="journal article" date="2013" name="Stand. Genomic Sci.">
        <title>Complete genome sequence of Halorhodospira halophila SL1.</title>
        <authorList>
            <person name="Challacombe J.F."/>
            <person name="Majid S."/>
            <person name="Deole R."/>
            <person name="Brettin T.S."/>
            <person name="Bruce D."/>
            <person name="Delano S.F."/>
            <person name="Detter J.C."/>
            <person name="Gleasner C.D."/>
            <person name="Han C.S."/>
            <person name="Misra M."/>
            <person name="Reitenga K.G."/>
            <person name="Mikhailova N."/>
            <person name="Woyke T."/>
            <person name="Pitluck S."/>
            <person name="Nolan M."/>
            <person name="Land M.L."/>
            <person name="Saunders E."/>
            <person name="Tapia R."/>
            <person name="Lapidus A."/>
            <person name="Ivanova N."/>
            <person name="Hoff W.D."/>
        </authorList>
    </citation>
    <scope>NUCLEOTIDE SEQUENCE [LARGE SCALE GENOMIC DNA]</scope>
    <source>
        <strain evidence="5">DSM 244 / SL1</strain>
    </source>
</reference>
<keyword evidence="3" id="KW-0132">Cell division</keyword>
<evidence type="ECO:0000256" key="2">
    <source>
        <dbReference type="ARBA" id="ARBA00022840"/>
    </source>
</evidence>
<dbReference type="NCBIfam" id="NF040713">
    <property type="entry name" value="ZapE"/>
    <property type="match status" value="1"/>
</dbReference>
<dbReference type="HOGENOM" id="CLU_008681_0_4_6"/>
<feature type="binding site" evidence="3">
    <location>
        <begin position="64"/>
        <end position="71"/>
    </location>
    <ligand>
        <name>ATP</name>
        <dbReference type="ChEBI" id="CHEBI:30616"/>
    </ligand>
</feature>
<keyword evidence="3" id="KW-0131">Cell cycle</keyword>
<proteinExistence type="inferred from homology"/>
<protein>
    <recommendedName>
        <fullName evidence="3">Cell division protein ZapE</fullName>
    </recommendedName>
    <alternativeName>
        <fullName evidence="3">Z ring-associated protein ZapE</fullName>
    </alternativeName>
</protein>
<evidence type="ECO:0000313" key="4">
    <source>
        <dbReference type="EMBL" id="ABM61730.1"/>
    </source>
</evidence>
<comment type="subcellular location">
    <subcellularLocation>
        <location evidence="3">Cytoplasm</location>
    </subcellularLocation>
</comment>
<keyword evidence="3" id="KW-0378">Hydrolase</keyword>
<dbReference type="OrthoDB" id="9774491at2"/>
<accession>A1WVL8</accession>
<evidence type="ECO:0000256" key="3">
    <source>
        <dbReference type="HAMAP-Rule" id="MF_01919"/>
    </source>
</evidence>
<dbReference type="STRING" id="349124.Hhal_0954"/>
<dbReference type="EMBL" id="CP000544">
    <property type="protein sequence ID" value="ABM61730.1"/>
    <property type="molecule type" value="Genomic_DNA"/>
</dbReference>
<keyword evidence="5" id="KW-1185">Reference proteome</keyword>
<dbReference type="SUPFAM" id="SSF52540">
    <property type="entry name" value="P-loop containing nucleoside triphosphate hydrolases"/>
    <property type="match status" value="1"/>
</dbReference>
<dbReference type="InterPro" id="IPR027417">
    <property type="entry name" value="P-loop_NTPase"/>
</dbReference>
<keyword evidence="1 3" id="KW-0547">Nucleotide-binding</keyword>
<comment type="similarity">
    <text evidence="3">Belongs to the AFG1 ATPase family. ZapE subfamily.</text>
</comment>
<keyword evidence="2 3" id="KW-0067">ATP-binding</keyword>
<dbReference type="GO" id="GO:0005524">
    <property type="term" value="F:ATP binding"/>
    <property type="evidence" value="ECO:0007669"/>
    <property type="project" value="UniProtKB-UniRule"/>
</dbReference>
<dbReference type="eggNOG" id="COG1485">
    <property type="taxonomic scope" value="Bacteria"/>
</dbReference>
<comment type="function">
    <text evidence="3">Reduces the stability of FtsZ polymers in the presence of ATP.</text>
</comment>
<sequence length="360" mass="40979">MPVQTRYQDDLARGVIHPDPAQQRAVQALQSLHDELSRQPTGDRWLGWLRRRPNTAAPGLYLHGPVGRGKTYLVDAFFDALPFADKERLHFHHFMRRTHDALHQLRDHRDPLGRLARDFAAEHRVLCFDEFHVSDIADAMILGRLLEQLIGVGVTLVATSNVPPDDLYRDGLQRARFLPAIDALKRHCRVVGLDGGRDYRLERLEQAPVYWIGPAGDHDDSLEERFVQLAPEPGRANLTLDIEGRPVPARRCADGIAWFDFAALCSGPRGASDYIELARLFHTVLVSDVPRFDASCEDEARRWIALIDELYERRVNLICSAAVTPEALYAGRRLGFEFQRTASRLHEMQSHDYLAEPHRP</sequence>
<dbReference type="HAMAP" id="MF_01919">
    <property type="entry name" value="ZapE"/>
    <property type="match status" value="1"/>
</dbReference>
<name>A1WVL8_HALHL</name>
<dbReference type="AlphaFoldDB" id="A1WVL8"/>
<dbReference type="GO" id="GO:0016887">
    <property type="term" value="F:ATP hydrolysis activity"/>
    <property type="evidence" value="ECO:0007669"/>
    <property type="project" value="UniProtKB-UniRule"/>
</dbReference>
<dbReference type="InterPro" id="IPR030870">
    <property type="entry name" value="ZapE"/>
</dbReference>
<keyword evidence="3" id="KW-0963">Cytoplasm</keyword>
<dbReference type="Pfam" id="PF03969">
    <property type="entry name" value="AFG1_ATPase"/>
    <property type="match status" value="1"/>
</dbReference>
<evidence type="ECO:0000256" key="1">
    <source>
        <dbReference type="ARBA" id="ARBA00022741"/>
    </source>
</evidence>
<dbReference type="GO" id="GO:0005737">
    <property type="term" value="C:cytoplasm"/>
    <property type="evidence" value="ECO:0007669"/>
    <property type="project" value="UniProtKB-SubCell"/>
</dbReference>
<gene>
    <name evidence="3" type="primary">zapE</name>
    <name evidence="4" type="ordered locus">Hhal_0954</name>
</gene>